<proteinExistence type="predicted"/>
<dbReference type="AlphaFoldDB" id="A0A7X9II84"/>
<comment type="caution">
    <text evidence="1">The sequence shown here is derived from an EMBL/GenBank/DDBJ whole genome shotgun (WGS) entry which is preliminary data.</text>
</comment>
<sequence length="126" mass="14215">MSIDYLLDLERAIDGGREIFACPGVARNQWHIEKNIEDLKRFAKRAADNRKRAISIVRLISKDDAIAGDLFLVPTRIGDLGVRGETQIQWSTVETKEAAEMMRDVRHGPSPYFGMQVVTEVEPSES</sequence>
<dbReference type="Proteomes" id="UP000524246">
    <property type="component" value="Unassembled WGS sequence"/>
</dbReference>
<reference evidence="1 2" key="1">
    <citation type="journal article" date="2020" name="Biotechnol. Biofuels">
        <title>New insights from the biogas microbiome by comprehensive genome-resolved metagenomics of nearly 1600 species originating from multiple anaerobic digesters.</title>
        <authorList>
            <person name="Campanaro S."/>
            <person name="Treu L."/>
            <person name="Rodriguez-R L.M."/>
            <person name="Kovalovszki A."/>
            <person name="Ziels R.M."/>
            <person name="Maus I."/>
            <person name="Zhu X."/>
            <person name="Kougias P.G."/>
            <person name="Basile A."/>
            <person name="Luo G."/>
            <person name="Schluter A."/>
            <person name="Konstantinidis K.T."/>
            <person name="Angelidaki I."/>
        </authorList>
    </citation>
    <scope>NUCLEOTIDE SEQUENCE [LARGE SCALE GENOMIC DNA]</scope>
    <source>
        <strain evidence="1">AS27yjCOA_65</strain>
    </source>
</reference>
<gene>
    <name evidence="1" type="ORF">GYA55_01380</name>
</gene>
<name>A0A7X9II84_9DELT</name>
<protein>
    <submittedName>
        <fullName evidence="1">Uncharacterized protein</fullName>
    </submittedName>
</protein>
<accession>A0A7X9II84</accession>
<organism evidence="1 2">
    <name type="scientific">SAR324 cluster bacterium</name>
    <dbReference type="NCBI Taxonomy" id="2024889"/>
    <lineage>
        <taxon>Bacteria</taxon>
        <taxon>Deltaproteobacteria</taxon>
        <taxon>SAR324 cluster</taxon>
    </lineage>
</organism>
<dbReference type="EMBL" id="JAAZON010000051">
    <property type="protein sequence ID" value="NMC61798.1"/>
    <property type="molecule type" value="Genomic_DNA"/>
</dbReference>
<evidence type="ECO:0000313" key="2">
    <source>
        <dbReference type="Proteomes" id="UP000524246"/>
    </source>
</evidence>
<evidence type="ECO:0000313" key="1">
    <source>
        <dbReference type="EMBL" id="NMC61798.1"/>
    </source>
</evidence>